<dbReference type="KEGG" id="ttd:A3L14_10515"/>
<proteinExistence type="inferred from homology"/>
<dbReference type="Proteomes" id="UP000182125">
    <property type="component" value="Unassembled WGS sequence"/>
</dbReference>
<dbReference type="PATRIC" id="fig|277988.4.peg.234"/>
<evidence type="ECO:0000313" key="5">
    <source>
        <dbReference type="EMBL" id="SEW22100.1"/>
    </source>
</evidence>
<feature type="coiled-coil region" evidence="2">
    <location>
        <begin position="37"/>
        <end position="71"/>
    </location>
</feature>
<dbReference type="EMBL" id="LIXN01000002">
    <property type="protein sequence ID" value="KQH83303.1"/>
    <property type="molecule type" value="Genomic_DNA"/>
</dbReference>
<protein>
    <submittedName>
        <fullName evidence="3">TIGR00153 family protein</fullName>
    </submittedName>
</protein>
<name>A0A0Q2MU63_9EURY</name>
<reference evidence="3 8" key="2">
    <citation type="submission" date="2016-04" db="EMBL/GenBank/DDBJ databases">
        <title>Complete genome sequence of Thermococcus thioreducens type strain OGL-20P.</title>
        <authorList>
            <person name="Oger P.M."/>
        </authorList>
    </citation>
    <scope>NUCLEOTIDE SEQUENCE [LARGE SCALE GENOMIC DNA]</scope>
    <source>
        <strain evidence="3 8">OGL-20P</strain>
    </source>
</reference>
<dbReference type="OrthoDB" id="68479at2157"/>
<keyword evidence="8" id="KW-1185">Reference proteome</keyword>
<gene>
    <name evidence="3" type="ORF">A3L14_10515</name>
    <name evidence="4" type="ORF">AMR53_01095</name>
    <name evidence="5" type="ORF">SAMN05216170_2206</name>
</gene>
<accession>A0A0Q2MU63</accession>
<dbReference type="PANTHER" id="PTHR36536">
    <property type="entry name" value="UPF0111 PROTEIN HI_1603"/>
    <property type="match status" value="1"/>
</dbReference>
<dbReference type="Proteomes" id="UP000250136">
    <property type="component" value="Chromosome"/>
</dbReference>
<keyword evidence="2" id="KW-0175">Coiled coil</keyword>
<comment type="similarity">
    <text evidence="1">Belongs to the UPF0111 family.</text>
</comment>
<dbReference type="Pfam" id="PF01865">
    <property type="entry name" value="PhoU_div"/>
    <property type="match status" value="1"/>
</dbReference>
<reference evidence="4 6" key="1">
    <citation type="submission" date="2015-08" db="EMBL/GenBank/DDBJ databases">
        <title>Thermococcus thioreducens DSM 14981 genome sequencing.</title>
        <authorList>
            <person name="Hong S.-J."/>
            <person name="Kim M.-C."/>
            <person name="Shin J.-H."/>
        </authorList>
    </citation>
    <scope>NUCLEOTIDE SEQUENCE [LARGE SCALE GENOMIC DNA]</scope>
    <source>
        <strain evidence="4 6">DSM 14981</strain>
    </source>
</reference>
<dbReference type="Proteomes" id="UP000051862">
    <property type="component" value="Unassembled WGS sequence"/>
</dbReference>
<dbReference type="InterPro" id="IPR018445">
    <property type="entry name" value="Put_Phosphate_transp_reg"/>
</dbReference>
<evidence type="ECO:0000256" key="1">
    <source>
        <dbReference type="ARBA" id="ARBA00008591"/>
    </source>
</evidence>
<evidence type="ECO:0000313" key="6">
    <source>
        <dbReference type="Proteomes" id="UP000051862"/>
    </source>
</evidence>
<evidence type="ECO:0000313" key="4">
    <source>
        <dbReference type="EMBL" id="KQH83303.1"/>
    </source>
</evidence>
<dbReference type="NCBIfam" id="TIGR00153">
    <property type="entry name" value="TIGR00153 family protein"/>
    <property type="match status" value="1"/>
</dbReference>
<dbReference type="STRING" id="277988.SAMN05216170_2206"/>
<dbReference type="InterPro" id="IPR002727">
    <property type="entry name" value="DUF47"/>
</dbReference>
<evidence type="ECO:0000313" key="7">
    <source>
        <dbReference type="Proteomes" id="UP000182125"/>
    </source>
</evidence>
<reference evidence="5 7" key="3">
    <citation type="submission" date="2016-10" db="EMBL/GenBank/DDBJ databases">
        <authorList>
            <person name="de Groot N.N."/>
        </authorList>
    </citation>
    <scope>NUCLEOTIDE SEQUENCE [LARGE SCALE GENOMIC DNA]</scope>
    <source>
        <strain evidence="5 7">OGL-20</strain>
    </source>
</reference>
<evidence type="ECO:0000313" key="8">
    <source>
        <dbReference type="Proteomes" id="UP000250136"/>
    </source>
</evidence>
<dbReference type="AlphaFoldDB" id="A0A0Q2MU63"/>
<sequence>MPIFGGKESNVFEAIENHLAVVDETLVAFRELMRVYLEGDLEKAKAFEREVDQLESKADRLRRDIETMLYEGAFLPANRGDYVRLSELIDQVADAAESAAHTLILARPKVPAELKDEIMELVDSSIRSYTVLVEAVKALNRDVDRAIELAKAVEDSEEEADDVEYDVKGKVFESETVTTYAKIIWNQILTKIGDIADRAEDTSDQVMLMAIKRRG</sequence>
<organism evidence="4 6">
    <name type="scientific">Thermococcus thioreducens</name>
    <dbReference type="NCBI Taxonomy" id="277988"/>
    <lineage>
        <taxon>Archaea</taxon>
        <taxon>Methanobacteriati</taxon>
        <taxon>Methanobacteriota</taxon>
        <taxon>Thermococci</taxon>
        <taxon>Thermococcales</taxon>
        <taxon>Thermococcaceae</taxon>
        <taxon>Thermococcus</taxon>
    </lineage>
</organism>
<dbReference type="SUPFAM" id="SSF109755">
    <property type="entry name" value="PhoU-like"/>
    <property type="match status" value="1"/>
</dbReference>
<dbReference type="PANTHER" id="PTHR36536:SF3">
    <property type="entry name" value="UPF0111 PROTEIN HI_1603"/>
    <property type="match status" value="1"/>
</dbReference>
<evidence type="ECO:0000313" key="3">
    <source>
        <dbReference type="EMBL" id="ASJ13285.1"/>
    </source>
</evidence>
<dbReference type="EMBL" id="CP015105">
    <property type="protein sequence ID" value="ASJ13285.1"/>
    <property type="molecule type" value="Genomic_DNA"/>
</dbReference>
<dbReference type="Gene3D" id="1.20.58.220">
    <property type="entry name" value="Phosphate transport system protein phou homolog 2, domain 2"/>
    <property type="match status" value="1"/>
</dbReference>
<dbReference type="EMBL" id="FOIW01000003">
    <property type="protein sequence ID" value="SEW22100.1"/>
    <property type="molecule type" value="Genomic_DNA"/>
</dbReference>
<dbReference type="InterPro" id="IPR038078">
    <property type="entry name" value="PhoU-like_sf"/>
</dbReference>
<dbReference type="RefSeq" id="WP_055428510.1">
    <property type="nucleotide sequence ID" value="NZ_CP015105.1"/>
</dbReference>
<dbReference type="GeneID" id="33334863"/>
<evidence type="ECO:0000256" key="2">
    <source>
        <dbReference type="SAM" id="Coils"/>
    </source>
</evidence>